<proteinExistence type="predicted"/>
<gene>
    <name evidence="2" type="ORF">PSON_ATCC_30995.1.T1820071</name>
</gene>
<evidence type="ECO:0008006" key="4">
    <source>
        <dbReference type="Google" id="ProtNLM"/>
    </source>
</evidence>
<keyword evidence="1" id="KW-0449">Lipoprotein</keyword>
<dbReference type="InterPro" id="IPR004241">
    <property type="entry name" value="Atg8-like"/>
</dbReference>
<evidence type="ECO:0000256" key="1">
    <source>
        <dbReference type="PIRSR" id="PIRSR604241-50"/>
    </source>
</evidence>
<protein>
    <recommendedName>
        <fullName evidence="4">Autophagy-related protein</fullName>
    </recommendedName>
</protein>
<dbReference type="Proteomes" id="UP000692954">
    <property type="component" value="Unassembled WGS sequence"/>
</dbReference>
<name>A0A8S1RIF7_9CILI</name>
<dbReference type="AlphaFoldDB" id="A0A8S1RIF7"/>
<dbReference type="EMBL" id="CAJJDN010000182">
    <property type="protein sequence ID" value="CAD8128046.1"/>
    <property type="molecule type" value="Genomic_DNA"/>
</dbReference>
<dbReference type="Pfam" id="PF02991">
    <property type="entry name" value="ATG8"/>
    <property type="match status" value="1"/>
</dbReference>
<keyword evidence="3" id="KW-1185">Reference proteome</keyword>
<comment type="caution">
    <text evidence="2">The sequence shown here is derived from an EMBL/GenBank/DDBJ whole genome shotgun (WGS) entry which is preliminary data.</text>
</comment>
<evidence type="ECO:0000313" key="3">
    <source>
        <dbReference type="Proteomes" id="UP000692954"/>
    </source>
</evidence>
<evidence type="ECO:0000313" key="2">
    <source>
        <dbReference type="EMBL" id="CAD8128046.1"/>
    </source>
</evidence>
<feature type="lipid moiety-binding region" description="Phosphatidylserine amidated glycine; alternate" evidence="1">
    <location>
        <position position="133"/>
    </location>
</feature>
<dbReference type="OrthoDB" id="6738456at2759"/>
<sequence>MQNSLTYNLGLKNDTDYQFVAKHTLEKRIELSNKYNNNQQVVVICEAHRLYKKQQASGNVIVPLLVFSKNDPVTSIFQALQGKLKIDSQSTLYLLCNNYLLQKEQKIGMIYEKYKNQQDGILYLKFCPQESFGN</sequence>
<accession>A0A8S1RIF7</accession>
<organism evidence="2 3">
    <name type="scientific">Paramecium sonneborni</name>
    <dbReference type="NCBI Taxonomy" id="65129"/>
    <lineage>
        <taxon>Eukaryota</taxon>
        <taxon>Sar</taxon>
        <taxon>Alveolata</taxon>
        <taxon>Ciliophora</taxon>
        <taxon>Intramacronucleata</taxon>
        <taxon>Oligohymenophorea</taxon>
        <taxon>Peniculida</taxon>
        <taxon>Parameciidae</taxon>
        <taxon>Paramecium</taxon>
    </lineage>
</organism>
<reference evidence="2" key="1">
    <citation type="submission" date="2021-01" db="EMBL/GenBank/DDBJ databases">
        <authorList>
            <consortium name="Genoscope - CEA"/>
            <person name="William W."/>
        </authorList>
    </citation>
    <scope>NUCLEOTIDE SEQUENCE</scope>
</reference>